<organism evidence="3 4">
    <name type="scientific">Anaerobiospirillum thomasii</name>
    <dbReference type="NCBI Taxonomy" id="179995"/>
    <lineage>
        <taxon>Bacteria</taxon>
        <taxon>Pseudomonadati</taxon>
        <taxon>Pseudomonadota</taxon>
        <taxon>Gammaproteobacteria</taxon>
        <taxon>Aeromonadales</taxon>
        <taxon>Succinivibrionaceae</taxon>
        <taxon>Anaerobiospirillum</taxon>
    </lineage>
</organism>
<dbReference type="Pfam" id="PF12146">
    <property type="entry name" value="Hydrolase_4"/>
    <property type="match status" value="1"/>
</dbReference>
<evidence type="ECO:0000256" key="1">
    <source>
        <dbReference type="SAM" id="Phobius"/>
    </source>
</evidence>
<gene>
    <name evidence="3" type="ORF">NCTC13093_00556</name>
</gene>
<feature type="domain" description="Serine aminopeptidase S33" evidence="2">
    <location>
        <begin position="61"/>
        <end position="309"/>
    </location>
</feature>
<reference evidence="3 4" key="1">
    <citation type="submission" date="2018-06" db="EMBL/GenBank/DDBJ databases">
        <authorList>
            <consortium name="Pathogen Informatics"/>
            <person name="Doyle S."/>
        </authorList>
    </citation>
    <scope>NUCLEOTIDE SEQUENCE [LARGE SCALE GENOMIC DNA]</scope>
    <source>
        <strain evidence="3 4">NCTC13093</strain>
    </source>
</reference>
<feature type="transmembrane region" description="Helical" evidence="1">
    <location>
        <begin position="135"/>
        <end position="152"/>
    </location>
</feature>
<evidence type="ECO:0000259" key="2">
    <source>
        <dbReference type="Pfam" id="PF12146"/>
    </source>
</evidence>
<accession>A0A2X0WRI4</accession>
<dbReference type="RefSeq" id="WP_113743378.1">
    <property type="nucleotide sequence ID" value="NZ_UAPV01000001.1"/>
</dbReference>
<dbReference type="PANTHER" id="PTHR11614">
    <property type="entry name" value="PHOSPHOLIPASE-RELATED"/>
    <property type="match status" value="1"/>
</dbReference>
<dbReference type="InterPro" id="IPR029058">
    <property type="entry name" value="AB_hydrolase_fold"/>
</dbReference>
<dbReference type="Proteomes" id="UP000250086">
    <property type="component" value="Unassembled WGS sequence"/>
</dbReference>
<evidence type="ECO:0000313" key="4">
    <source>
        <dbReference type="Proteomes" id="UP000250086"/>
    </source>
</evidence>
<dbReference type="AlphaFoldDB" id="A0A2X0WRI4"/>
<dbReference type="InterPro" id="IPR051044">
    <property type="entry name" value="MAG_DAG_Lipase"/>
</dbReference>
<keyword evidence="1" id="KW-0472">Membrane</keyword>
<proteinExistence type="predicted"/>
<keyword evidence="1" id="KW-1133">Transmembrane helix</keyword>
<evidence type="ECO:0000313" key="3">
    <source>
        <dbReference type="EMBL" id="SPT69192.1"/>
    </source>
</evidence>
<keyword evidence="4" id="KW-1185">Reference proteome</keyword>
<dbReference type="EMBL" id="UAPV01000001">
    <property type="protein sequence ID" value="SPT69192.1"/>
    <property type="molecule type" value="Genomic_DNA"/>
</dbReference>
<name>A0A2X0WRI4_9GAMM</name>
<dbReference type="SUPFAM" id="SSF53474">
    <property type="entry name" value="alpha/beta-Hydrolases"/>
    <property type="match status" value="1"/>
</dbReference>
<dbReference type="InterPro" id="IPR022742">
    <property type="entry name" value="Hydrolase_4"/>
</dbReference>
<dbReference type="Gene3D" id="3.40.50.1820">
    <property type="entry name" value="alpha/beta hydrolase"/>
    <property type="match status" value="1"/>
</dbReference>
<sequence length="330" mass="38609">MFLKSLEDVKLNHSLIKDLEYEIQNESAIEEYFFDRVDNTFISYGKLNLSVLSVTKVDAAQNLVIIPGRGECEYKYAYLLYCLKDININIYILFVRGNGKSSRYFKDSPKCHIESFSEYTDDIDLILSRLNINNYVLMAFSLGCLISLSYYIRYNNKPQKMALLAPFIYPYFKLPDSILFNFTKLMSLCGFKRSYTPHGKDYSFIPFNQNHHTHCQYRYEKYHKYYAQHPQLPSGGPTYNFVYKSMLEQKYLLEKDFSFDIPVLSVISMEDKVVNPTHALEFFKRHSISDQNPQIFLAHGAYHDLLNEESKFQTLSLGAALDFLIGEFIK</sequence>
<protein>
    <submittedName>
        <fullName evidence="3">Lysophospholipase L2</fullName>
    </submittedName>
</protein>
<keyword evidence="1" id="KW-0812">Transmembrane</keyword>